<feature type="chain" id="PRO_5012602338" evidence="2">
    <location>
        <begin position="31"/>
        <end position="541"/>
    </location>
</feature>
<dbReference type="PANTHER" id="PTHR43405:SF1">
    <property type="entry name" value="GLYCOSYL HYDROLASE DIGH"/>
    <property type="match status" value="1"/>
</dbReference>
<dbReference type="Pfam" id="PF02638">
    <property type="entry name" value="GHL10"/>
    <property type="match status" value="1"/>
</dbReference>
<accession>A0A239PGI2</accession>
<dbReference type="GO" id="GO:0005975">
    <property type="term" value="P:carbohydrate metabolic process"/>
    <property type="evidence" value="ECO:0007669"/>
    <property type="project" value="UniProtKB-ARBA"/>
</dbReference>
<evidence type="ECO:0000256" key="2">
    <source>
        <dbReference type="SAM" id="SignalP"/>
    </source>
</evidence>
<dbReference type="EMBL" id="FZPH01000034">
    <property type="protein sequence ID" value="SNT66181.1"/>
    <property type="molecule type" value="Genomic_DNA"/>
</dbReference>
<dbReference type="SUPFAM" id="SSF51445">
    <property type="entry name" value="(Trans)glycosidases"/>
    <property type="match status" value="1"/>
</dbReference>
<evidence type="ECO:0000256" key="1">
    <source>
        <dbReference type="ARBA" id="ARBA00022729"/>
    </source>
</evidence>
<dbReference type="Proteomes" id="UP000198362">
    <property type="component" value="Unassembled WGS sequence"/>
</dbReference>
<keyword evidence="4" id="KW-0449">Lipoprotein</keyword>
<dbReference type="InterPro" id="IPR013783">
    <property type="entry name" value="Ig-like_fold"/>
</dbReference>
<evidence type="ECO:0000259" key="3">
    <source>
        <dbReference type="Pfam" id="PF02638"/>
    </source>
</evidence>
<organism evidence="4 5">
    <name type="scientific">Asanoa hainanensis</name>
    <dbReference type="NCBI Taxonomy" id="560556"/>
    <lineage>
        <taxon>Bacteria</taxon>
        <taxon>Bacillati</taxon>
        <taxon>Actinomycetota</taxon>
        <taxon>Actinomycetes</taxon>
        <taxon>Micromonosporales</taxon>
        <taxon>Micromonosporaceae</taxon>
        <taxon>Asanoa</taxon>
    </lineage>
</organism>
<sequence>MVARRLGAAVGAATLTLSLLAVVAPAPASASGATGAATCVTNPAAPKRQFRAMWISSVVNIDWPTKASQTAPDRIAAQQAEYLGWLDLAQRLHHNAVVVQVRPTADAFWPSPHEPWSEFLTGVRGQDPGWDPLAFLIDEAHKRDLEFHAWMNPYRVSMPDGAGVDINKLAPDHPVRQHPDWVVPYPINAAGARLYYNPGIPEVRAFVQTAMLDAVARYDIDGVHFDDYFYPYPAANQDFADDATFAAYNRGFASKADWRRDNINLLVQEFGTAVKAVKPWVKFGISPFGIWRNKTADPLGSDTAGSQSYDIISADTRKWVKEEWIDYIVPQIYWSIGFTVADYAKLIPWWSDVVSGTKVQLYIGEADYKIAANADTNWNDPREMTDHLAFARDYNVSGHVHFSAVQVRANKLGATDIYAAEHYAHPALVPTMTHLPAKPLLFPVVTSASRDAAGAVTLRWRQPANGIGPFGKATSYAVYRFDGVRIPTGCDRADADHLLGTVRGTESYVDATAQPGHRYTYVVTALDRLWNESPGLPMPVF</sequence>
<name>A0A239PGI2_9ACTN</name>
<dbReference type="Gene3D" id="3.20.20.80">
    <property type="entry name" value="Glycosidases"/>
    <property type="match status" value="1"/>
</dbReference>
<feature type="domain" description="Glycosyl hydrolase-like 10" evidence="3">
    <location>
        <begin position="50"/>
        <end position="379"/>
    </location>
</feature>
<dbReference type="InterPro" id="IPR052177">
    <property type="entry name" value="Divisome_Glycosyl_Hydrolase"/>
</dbReference>
<dbReference type="AlphaFoldDB" id="A0A239PGI2"/>
<feature type="signal peptide" evidence="2">
    <location>
        <begin position="1"/>
        <end position="30"/>
    </location>
</feature>
<keyword evidence="5" id="KW-1185">Reference proteome</keyword>
<dbReference type="Gene3D" id="2.60.40.10">
    <property type="entry name" value="Immunoglobulins"/>
    <property type="match status" value="1"/>
</dbReference>
<dbReference type="RefSeq" id="WP_089255937.1">
    <property type="nucleotide sequence ID" value="NZ_FZPH01000034.1"/>
</dbReference>
<dbReference type="InterPro" id="IPR003790">
    <property type="entry name" value="GHL10"/>
</dbReference>
<reference evidence="4 5" key="1">
    <citation type="submission" date="2017-06" db="EMBL/GenBank/DDBJ databases">
        <authorList>
            <person name="Kim H.J."/>
            <person name="Triplett B.A."/>
        </authorList>
    </citation>
    <scope>NUCLEOTIDE SEQUENCE [LARGE SCALE GENOMIC DNA]</scope>
    <source>
        <strain evidence="4 5">CGMCC 4.5593</strain>
    </source>
</reference>
<dbReference type="OrthoDB" id="9773203at2"/>
<dbReference type="InterPro" id="IPR017853">
    <property type="entry name" value="GH"/>
</dbReference>
<proteinExistence type="predicted"/>
<dbReference type="PANTHER" id="PTHR43405">
    <property type="entry name" value="GLYCOSYL HYDROLASE DIGH"/>
    <property type="match status" value="1"/>
</dbReference>
<protein>
    <submittedName>
        <fullName evidence="4">Uncharacterized lipoprotein YddW, UPF0748 family</fullName>
    </submittedName>
</protein>
<gene>
    <name evidence="4" type="ORF">SAMN05421812_1348</name>
</gene>
<keyword evidence="1 2" id="KW-0732">Signal</keyword>
<evidence type="ECO:0000313" key="5">
    <source>
        <dbReference type="Proteomes" id="UP000198362"/>
    </source>
</evidence>
<evidence type="ECO:0000313" key="4">
    <source>
        <dbReference type="EMBL" id="SNT66181.1"/>
    </source>
</evidence>